<dbReference type="Proteomes" id="UP000321224">
    <property type="component" value="Unassembled WGS sequence"/>
</dbReference>
<comment type="caution">
    <text evidence="4">The sequence shown here is derived from an EMBL/GenBank/DDBJ whole genome shotgun (WGS) entry which is preliminary data.</text>
</comment>
<dbReference type="InterPro" id="IPR014710">
    <property type="entry name" value="RmlC-like_jellyroll"/>
</dbReference>
<dbReference type="AlphaFoldDB" id="A0A511HPA1"/>
<dbReference type="EMBL" id="FNAJ01000014">
    <property type="protein sequence ID" value="SDE88240.1"/>
    <property type="molecule type" value="Genomic_DNA"/>
</dbReference>
<evidence type="ECO:0000313" key="5">
    <source>
        <dbReference type="EMBL" id="SDE88240.1"/>
    </source>
</evidence>
<reference evidence="5 6" key="1">
    <citation type="submission" date="2016-10" db="EMBL/GenBank/DDBJ databases">
        <authorList>
            <person name="Varghese N."/>
            <person name="Submissions S."/>
        </authorList>
    </citation>
    <scope>NUCLEOTIDE SEQUENCE [LARGE SCALE GENOMIC DNA]</scope>
    <source>
        <strain evidence="5 6">DSM 2260</strain>
    </source>
</reference>
<dbReference type="PANTHER" id="PTHR43212:SF3">
    <property type="entry name" value="QUERCETIN 2,3-DIOXYGENASE"/>
    <property type="match status" value="1"/>
</dbReference>
<evidence type="ECO:0000313" key="7">
    <source>
        <dbReference type="Proteomes" id="UP000321224"/>
    </source>
</evidence>
<dbReference type="InterPro" id="IPR012093">
    <property type="entry name" value="Pirin"/>
</dbReference>
<dbReference type="SUPFAM" id="SSF51182">
    <property type="entry name" value="RmlC-like cupins"/>
    <property type="match status" value="1"/>
</dbReference>
<dbReference type="Gene3D" id="2.60.120.10">
    <property type="entry name" value="Jelly Rolls"/>
    <property type="match status" value="1"/>
</dbReference>
<evidence type="ECO:0000313" key="4">
    <source>
        <dbReference type="EMBL" id="GEL75422.1"/>
    </source>
</evidence>
<comment type="similarity">
    <text evidence="1 2">Belongs to the pirin family.</text>
</comment>
<feature type="domain" description="Pirin N-terminal" evidence="3">
    <location>
        <begin position="54"/>
        <end position="120"/>
    </location>
</feature>
<sequence length="232" mass="25117">MPNLKHRALDSLPTTTLSWLTLRDHFVATVGARAGEGHPLGSLLVLADATFSPRSRFPLHPHREMEILSIVLNGDLSHHGDQAHGATVSARSAQLISARDGMVHAEGNDTDAPTRMLQIWFEPTSRGGTPAYFHRSFAERGRHLLAGDAEMPLRADARVWWHDLEPGTIERLSTAPQRRGYLLAMTSPLHVVASGDPARAIRLEMGEGLVVEGGAVDLSADIAGAALWLDIA</sequence>
<dbReference type="PANTHER" id="PTHR43212">
    <property type="entry name" value="QUERCETIN 2,3-DIOXYGENASE"/>
    <property type="match status" value="1"/>
</dbReference>
<evidence type="ECO:0000256" key="1">
    <source>
        <dbReference type="ARBA" id="ARBA00008416"/>
    </source>
</evidence>
<dbReference type="Pfam" id="PF02678">
    <property type="entry name" value="Pirin"/>
    <property type="match status" value="1"/>
</dbReference>
<dbReference type="EMBL" id="BJVY01000073">
    <property type="protein sequence ID" value="GEL75422.1"/>
    <property type="molecule type" value="Genomic_DNA"/>
</dbReference>
<evidence type="ECO:0000259" key="3">
    <source>
        <dbReference type="Pfam" id="PF02678"/>
    </source>
</evidence>
<dbReference type="InterPro" id="IPR003829">
    <property type="entry name" value="Pirin_N_dom"/>
</dbReference>
<dbReference type="InterPro" id="IPR011051">
    <property type="entry name" value="RmlC_Cupin_sf"/>
</dbReference>
<evidence type="ECO:0000313" key="6">
    <source>
        <dbReference type="Proteomes" id="UP000198717"/>
    </source>
</evidence>
<organism evidence="4 7">
    <name type="scientific">Myxococcus virescens</name>
    <dbReference type="NCBI Taxonomy" id="83456"/>
    <lineage>
        <taxon>Bacteria</taxon>
        <taxon>Pseudomonadati</taxon>
        <taxon>Myxococcota</taxon>
        <taxon>Myxococcia</taxon>
        <taxon>Myxococcales</taxon>
        <taxon>Cystobacterineae</taxon>
        <taxon>Myxococcaceae</taxon>
        <taxon>Myxococcus</taxon>
    </lineage>
</organism>
<proteinExistence type="inferred from homology"/>
<keyword evidence="6" id="KW-1185">Reference proteome</keyword>
<protein>
    <recommendedName>
        <fullName evidence="3">Pirin N-terminal domain-containing protein</fullName>
    </recommendedName>
</protein>
<name>A0A511HPA1_9BACT</name>
<dbReference type="Proteomes" id="UP000198717">
    <property type="component" value="Unassembled WGS sequence"/>
</dbReference>
<accession>A0A511HPA1</accession>
<gene>
    <name evidence="4" type="ORF">MVI01_72060</name>
    <name evidence="5" type="ORF">SAMN04488504_11417</name>
</gene>
<evidence type="ECO:0000256" key="2">
    <source>
        <dbReference type="RuleBase" id="RU003457"/>
    </source>
</evidence>
<reference evidence="4 7" key="2">
    <citation type="submission" date="2019-07" db="EMBL/GenBank/DDBJ databases">
        <title>Whole genome shotgun sequence of Myxococcus virescens NBRC 100334.</title>
        <authorList>
            <person name="Hosoyama A."/>
            <person name="Uohara A."/>
            <person name="Ohji S."/>
            <person name="Ichikawa N."/>
        </authorList>
    </citation>
    <scope>NUCLEOTIDE SEQUENCE [LARGE SCALE GENOMIC DNA]</scope>
    <source>
        <strain evidence="4 7">NBRC 100334</strain>
    </source>
</reference>